<dbReference type="PANTHER" id="PTHR42850:SF7">
    <property type="entry name" value="BIS(5'-NUCLEOSYL)-TETRAPHOSPHATASE PRPE [ASYMMETRICAL]"/>
    <property type="match status" value="1"/>
</dbReference>
<dbReference type="InterPro" id="IPR006186">
    <property type="entry name" value="Ser/Thr-sp_prot-phosphatase"/>
</dbReference>
<evidence type="ECO:0000259" key="1">
    <source>
        <dbReference type="Pfam" id="PF00149"/>
    </source>
</evidence>
<evidence type="ECO:0000313" key="3">
    <source>
        <dbReference type="Proteomes" id="UP000245523"/>
    </source>
</evidence>
<feature type="domain" description="Calcineurin-like phosphoesterase" evidence="1">
    <location>
        <begin position="2"/>
        <end position="91"/>
    </location>
</feature>
<dbReference type="RefSeq" id="WP_106197638.1">
    <property type="nucleotide sequence ID" value="NZ_JAXEIU010000011.1"/>
</dbReference>
<dbReference type="InterPro" id="IPR004843">
    <property type="entry name" value="Calcineurin-like_PHP"/>
</dbReference>
<dbReference type="SUPFAM" id="SSF56300">
    <property type="entry name" value="Metallo-dependent phosphatases"/>
    <property type="match status" value="1"/>
</dbReference>
<dbReference type="PRINTS" id="PR00114">
    <property type="entry name" value="STPHPHTASE"/>
</dbReference>
<dbReference type="InterPro" id="IPR029052">
    <property type="entry name" value="Metallo-depent_PP-like"/>
</dbReference>
<dbReference type="Pfam" id="PF00149">
    <property type="entry name" value="Metallophos"/>
    <property type="match status" value="1"/>
</dbReference>
<keyword evidence="3" id="KW-1185">Reference proteome</keyword>
<sequence>MIDFIGDIHGHREELEILLRKLGYEKMHGVYRHPESSAVFLGDYIDRGPDARGVVNIVRKMVESGTAKAILGNHEFNALCFWTKNSAGDFLREHSINKILIHTKTMESYRYAQKEFSEVLDWFLTLPLFLETPQFRAQHACFDLENIQILRRENLETLKSRENLCRIFEKENAAIRRAVDDTVKGPEVKLQDGAFYHDSEDVLRTLARIKWWIDPKNKTLRDLAFQPGVKIPPQPLSSEIQKRNFYSEKERPDFFGHYWLEGEPQLFRENICCLDYSVASFKGNGLLTAYRFSGEEKLSPQNFVWTPEIKSN</sequence>
<organism evidence="2 3">
    <name type="scientific">Hallerella porci</name>
    <dbReference type="NCBI Taxonomy" id="1945871"/>
    <lineage>
        <taxon>Bacteria</taxon>
        <taxon>Pseudomonadati</taxon>
        <taxon>Fibrobacterota</taxon>
        <taxon>Fibrobacteria</taxon>
        <taxon>Fibrobacterales</taxon>
        <taxon>Fibrobacteraceae</taxon>
        <taxon>Hallerella</taxon>
    </lineage>
</organism>
<reference evidence="2 3" key="1">
    <citation type="submission" date="2018-05" db="EMBL/GenBank/DDBJ databases">
        <title>Animal gut microbial communities from fecal samples from Wisconsin, USA.</title>
        <authorList>
            <person name="Neumann A."/>
        </authorList>
    </citation>
    <scope>NUCLEOTIDE SEQUENCE [LARGE SCALE GENOMIC DNA]</scope>
    <source>
        <strain evidence="2 3">UWS4</strain>
    </source>
</reference>
<proteinExistence type="predicted"/>
<dbReference type="EMBL" id="QGHD01000002">
    <property type="protein sequence ID" value="PWL03847.1"/>
    <property type="molecule type" value="Genomic_DNA"/>
</dbReference>
<comment type="caution">
    <text evidence="2">The sequence shown here is derived from an EMBL/GenBank/DDBJ whole genome shotgun (WGS) entry which is preliminary data.</text>
</comment>
<protein>
    <submittedName>
        <fullName evidence="2">Calcineurin-like phosphoesterase family protein</fullName>
    </submittedName>
</protein>
<dbReference type="Proteomes" id="UP000245523">
    <property type="component" value="Unassembled WGS sequence"/>
</dbReference>
<gene>
    <name evidence="2" type="ORF">B0H50_10218</name>
</gene>
<accession>A0ABX5LN55</accession>
<dbReference type="PANTHER" id="PTHR42850">
    <property type="entry name" value="METALLOPHOSPHOESTERASE"/>
    <property type="match status" value="1"/>
</dbReference>
<dbReference type="Gene3D" id="3.60.21.10">
    <property type="match status" value="1"/>
</dbReference>
<name>A0ABX5LN55_9BACT</name>
<evidence type="ECO:0000313" key="2">
    <source>
        <dbReference type="EMBL" id="PWL03847.1"/>
    </source>
</evidence>
<dbReference type="InterPro" id="IPR050126">
    <property type="entry name" value="Ap4A_hydrolase"/>
</dbReference>